<sequence length="488" mass="54628">MALSPQDPSISRPTSSSSFFNGPYLSTHLAAATSSTLSIAPSFTDDENPSNPSRRRLLVIYIHGFYGNDESFQSFPAHVHNQLKELLRETHFIHSKIYPRYKTYKAIEVGRDVFCEWLRPHIDDNTDVVLVGHSMGGILAAEVSLKVTTPDPQRTSALENRILGIVALDSPFLGLHHGIILSGISSLFSEAPAMPTPFAKPETNPPSSQPQLHGRTNTSIFNPAYTNDTHMKARSFRESLAHFARKHRPEGLFQATRAHIWNHLEYCSCLLDYPGLYARYNKIRALEDVDELNGSTGAQRVRFVNYYTTCYGRPKTPKMGKRSFEHARGNSLSAGHGSVSDISQPSDALYALDKPARQAAEEAHKAQYKTYKDAMKTYTRACKARDQHQKELQGTSASSSSLSLSSPSSQDAAPRKERKFCVLPKPRDDQTWVKVPMNDVDEVGAHCGLFFPGRHYEALLGDVTIRIAGWVQEEMSKREILRLQNEEH</sequence>
<dbReference type="PANTHER" id="PTHR47842">
    <property type="entry name" value="EXPRESSED PROTEIN"/>
    <property type="match status" value="1"/>
</dbReference>
<dbReference type="EMBL" id="LAEV01001500">
    <property type="protein sequence ID" value="KKA27916.1"/>
    <property type="molecule type" value="Genomic_DNA"/>
</dbReference>
<name>A0A0F4ZCQ6_9PEZI</name>
<dbReference type="AlphaFoldDB" id="A0A0F4ZCQ6"/>
<dbReference type="InterPro" id="IPR007751">
    <property type="entry name" value="DUF676_lipase-like"/>
</dbReference>
<comment type="similarity">
    <text evidence="1">Belongs to the putative lipase ROG1 family.</text>
</comment>
<accession>A0A0F4ZCQ6</accession>
<reference evidence="4 5" key="1">
    <citation type="submission" date="2015-03" db="EMBL/GenBank/DDBJ databases">
        <authorList>
            <person name="Radwan O."/>
            <person name="Al-Naeli F.A."/>
            <person name="Rendon G.A."/>
            <person name="Fields C."/>
        </authorList>
    </citation>
    <scope>NUCLEOTIDE SEQUENCE [LARGE SCALE GENOMIC DNA]</scope>
    <source>
        <strain evidence="4">CR-DP1</strain>
    </source>
</reference>
<keyword evidence="5" id="KW-1185">Reference proteome</keyword>
<dbReference type="Gene3D" id="3.40.50.1820">
    <property type="entry name" value="alpha/beta hydrolase"/>
    <property type="match status" value="1"/>
</dbReference>
<dbReference type="PANTHER" id="PTHR47842:SF3">
    <property type="entry name" value="DUF676 DOMAIN-CONTAINING PROTEIN"/>
    <property type="match status" value="1"/>
</dbReference>
<evidence type="ECO:0000259" key="3">
    <source>
        <dbReference type="Pfam" id="PF05057"/>
    </source>
</evidence>
<organism evidence="4 5">
    <name type="scientific">Thielaviopsis punctulata</name>
    <dbReference type="NCBI Taxonomy" id="72032"/>
    <lineage>
        <taxon>Eukaryota</taxon>
        <taxon>Fungi</taxon>
        <taxon>Dikarya</taxon>
        <taxon>Ascomycota</taxon>
        <taxon>Pezizomycotina</taxon>
        <taxon>Sordariomycetes</taxon>
        <taxon>Hypocreomycetidae</taxon>
        <taxon>Microascales</taxon>
        <taxon>Ceratocystidaceae</taxon>
        <taxon>Thielaviopsis</taxon>
    </lineage>
</organism>
<evidence type="ECO:0000313" key="5">
    <source>
        <dbReference type="Proteomes" id="UP000033483"/>
    </source>
</evidence>
<dbReference type="Pfam" id="PF05057">
    <property type="entry name" value="DUF676"/>
    <property type="match status" value="1"/>
</dbReference>
<evidence type="ECO:0000313" key="4">
    <source>
        <dbReference type="EMBL" id="KKA27916.1"/>
    </source>
</evidence>
<proteinExistence type="inferred from homology"/>
<protein>
    <recommendedName>
        <fullName evidence="3">DUF676 domain-containing protein</fullName>
    </recommendedName>
</protein>
<dbReference type="SUPFAM" id="SSF53474">
    <property type="entry name" value="alpha/beta-Hydrolases"/>
    <property type="match status" value="1"/>
</dbReference>
<dbReference type="OrthoDB" id="3248508at2759"/>
<feature type="compositionally biased region" description="Low complexity" evidence="2">
    <location>
        <begin position="396"/>
        <end position="409"/>
    </location>
</feature>
<comment type="caution">
    <text evidence="4">The sequence shown here is derived from an EMBL/GenBank/DDBJ whole genome shotgun (WGS) entry which is preliminary data.</text>
</comment>
<evidence type="ECO:0000256" key="2">
    <source>
        <dbReference type="SAM" id="MobiDB-lite"/>
    </source>
</evidence>
<dbReference type="Proteomes" id="UP000033483">
    <property type="component" value="Unassembled WGS sequence"/>
</dbReference>
<evidence type="ECO:0000256" key="1">
    <source>
        <dbReference type="ARBA" id="ARBA00007920"/>
    </source>
</evidence>
<feature type="domain" description="DUF676" evidence="3">
    <location>
        <begin position="57"/>
        <end position="175"/>
    </location>
</feature>
<dbReference type="InterPro" id="IPR029058">
    <property type="entry name" value="AB_hydrolase_fold"/>
</dbReference>
<feature type="region of interest" description="Disordered" evidence="2">
    <location>
        <begin position="383"/>
        <end position="419"/>
    </location>
</feature>
<gene>
    <name evidence="4" type="ORF">TD95_004452</name>
</gene>